<feature type="transmembrane region" description="Helical" evidence="1">
    <location>
        <begin position="35"/>
        <end position="60"/>
    </location>
</feature>
<dbReference type="AlphaFoldDB" id="A0A511YHJ9"/>
<feature type="transmembrane region" description="Helical" evidence="1">
    <location>
        <begin position="9"/>
        <end position="29"/>
    </location>
</feature>
<keyword evidence="1" id="KW-0472">Membrane</keyword>
<dbReference type="EMBL" id="BJYJ01000001">
    <property type="protein sequence ID" value="GEN74677.1"/>
    <property type="molecule type" value="Genomic_DNA"/>
</dbReference>
<accession>A0A511YHJ9</accession>
<protein>
    <submittedName>
        <fullName evidence="2">Uncharacterized protein</fullName>
    </submittedName>
</protein>
<reference evidence="2 3" key="1">
    <citation type="submission" date="2019-07" db="EMBL/GenBank/DDBJ databases">
        <title>Whole genome shotgun sequence of Chryseobacterium hagamense NBRC 105253.</title>
        <authorList>
            <person name="Hosoyama A."/>
            <person name="Uohara A."/>
            <person name="Ohji S."/>
            <person name="Ichikawa N."/>
        </authorList>
    </citation>
    <scope>NUCLEOTIDE SEQUENCE [LARGE SCALE GENOMIC DNA]</scope>
    <source>
        <strain evidence="2 3">NBRC 105253</strain>
    </source>
</reference>
<evidence type="ECO:0000313" key="2">
    <source>
        <dbReference type="EMBL" id="GEN74677.1"/>
    </source>
</evidence>
<keyword evidence="3" id="KW-1185">Reference proteome</keyword>
<evidence type="ECO:0000256" key="1">
    <source>
        <dbReference type="SAM" id="Phobius"/>
    </source>
</evidence>
<gene>
    <name evidence="2" type="ORF">CHA01nite_04170</name>
</gene>
<proteinExistence type="predicted"/>
<dbReference type="Proteomes" id="UP000321863">
    <property type="component" value="Unassembled WGS sequence"/>
</dbReference>
<organism evidence="2 3">
    <name type="scientific">Chryseobacterium hagamense</name>
    <dbReference type="NCBI Taxonomy" id="395935"/>
    <lineage>
        <taxon>Bacteria</taxon>
        <taxon>Pseudomonadati</taxon>
        <taxon>Bacteroidota</taxon>
        <taxon>Flavobacteriia</taxon>
        <taxon>Flavobacteriales</taxon>
        <taxon>Weeksellaceae</taxon>
        <taxon>Chryseobacterium group</taxon>
        <taxon>Chryseobacterium</taxon>
    </lineage>
</organism>
<feature type="transmembrane region" description="Helical" evidence="1">
    <location>
        <begin position="67"/>
        <end position="88"/>
    </location>
</feature>
<comment type="caution">
    <text evidence="2">The sequence shown here is derived from an EMBL/GenBank/DDBJ whole genome shotgun (WGS) entry which is preliminary data.</text>
</comment>
<sequence length="102" mass="11514">MRNKINKIASYLSVIAFSGFFFILIKKLLFNDLLLSGIAITPVVLGILLMVNLVVSYLILRQKISSNIFILLFQCLIIAFCLYLIYYYSSGVSAKVEQVITP</sequence>
<keyword evidence="1" id="KW-1133">Transmembrane helix</keyword>
<evidence type="ECO:0000313" key="3">
    <source>
        <dbReference type="Proteomes" id="UP000321863"/>
    </source>
</evidence>
<name>A0A511YHJ9_9FLAO</name>
<keyword evidence="1" id="KW-0812">Transmembrane</keyword>